<dbReference type="SUPFAM" id="SSF46785">
    <property type="entry name" value="Winged helix' DNA-binding domain"/>
    <property type="match status" value="1"/>
</dbReference>
<evidence type="ECO:0000259" key="4">
    <source>
        <dbReference type="PROSITE" id="PS50042"/>
    </source>
</evidence>
<dbReference type="Gene3D" id="1.10.10.10">
    <property type="entry name" value="Winged helix-like DNA-binding domain superfamily/Winged helix DNA-binding domain"/>
    <property type="match status" value="1"/>
</dbReference>
<evidence type="ECO:0000256" key="1">
    <source>
        <dbReference type="ARBA" id="ARBA00023015"/>
    </source>
</evidence>
<proteinExistence type="predicted"/>
<sequence length="239" mass="27040">MLERLFLKLKQRDELAEFEQQALLDAVADVREVGEGETLVHAGDQLSNSTVLLDGIVGRVRDLSDGRRQIIDLHVPGDFYDLHAFLLKKLEHGIDALTPIRIAVMPHERLKIITERWPHLTRLLWTATLFDGAIQREKILSIGRRSAISRLAHLLCELYVRLKVVELANGNSYPLALTQSQIADAAGLTQVHVNRTLKELRDRNIATVRGGVVTITDRAALIDIAEFTDDYLYLDRQPR</sequence>
<dbReference type="InterPro" id="IPR014710">
    <property type="entry name" value="RmlC-like_jellyroll"/>
</dbReference>
<dbReference type="Gene3D" id="2.60.120.10">
    <property type="entry name" value="Jelly Rolls"/>
    <property type="match status" value="1"/>
</dbReference>
<dbReference type="PROSITE" id="PS51063">
    <property type="entry name" value="HTH_CRP_2"/>
    <property type="match status" value="1"/>
</dbReference>
<evidence type="ECO:0000256" key="3">
    <source>
        <dbReference type="ARBA" id="ARBA00023163"/>
    </source>
</evidence>
<dbReference type="InterPro" id="IPR036390">
    <property type="entry name" value="WH_DNA-bd_sf"/>
</dbReference>
<dbReference type="InterPro" id="IPR000595">
    <property type="entry name" value="cNMP-bd_dom"/>
</dbReference>
<name>A0A6J4SVT0_9SPHN</name>
<dbReference type="SMART" id="SM00419">
    <property type="entry name" value="HTH_CRP"/>
    <property type="match status" value="1"/>
</dbReference>
<evidence type="ECO:0000259" key="5">
    <source>
        <dbReference type="PROSITE" id="PS51063"/>
    </source>
</evidence>
<dbReference type="CDD" id="cd00038">
    <property type="entry name" value="CAP_ED"/>
    <property type="match status" value="1"/>
</dbReference>
<evidence type="ECO:0000313" key="6">
    <source>
        <dbReference type="EMBL" id="CAA9506600.1"/>
    </source>
</evidence>
<feature type="domain" description="Cyclic nucleotide-binding" evidence="4">
    <location>
        <begin position="11"/>
        <end position="86"/>
    </location>
</feature>
<protein>
    <submittedName>
        <fullName evidence="6">cAMP-binding proteins - catabolite gene activator and regulatory subunit of cAMP-dependent protein kinases</fullName>
    </submittedName>
</protein>
<evidence type="ECO:0000256" key="2">
    <source>
        <dbReference type="ARBA" id="ARBA00023125"/>
    </source>
</evidence>
<dbReference type="InterPro" id="IPR012318">
    <property type="entry name" value="HTH_CRP"/>
</dbReference>
<dbReference type="InterPro" id="IPR036388">
    <property type="entry name" value="WH-like_DNA-bd_sf"/>
</dbReference>
<dbReference type="GO" id="GO:0003677">
    <property type="term" value="F:DNA binding"/>
    <property type="evidence" value="ECO:0007669"/>
    <property type="project" value="UniProtKB-KW"/>
</dbReference>
<dbReference type="AlphaFoldDB" id="A0A6J4SVT0"/>
<gene>
    <name evidence="6" type="ORF">AVDCRST_MAG91-1375</name>
</gene>
<organism evidence="6">
    <name type="scientific">uncultured Sphingomonadaceae bacterium</name>
    <dbReference type="NCBI Taxonomy" id="169976"/>
    <lineage>
        <taxon>Bacteria</taxon>
        <taxon>Pseudomonadati</taxon>
        <taxon>Pseudomonadota</taxon>
        <taxon>Alphaproteobacteria</taxon>
        <taxon>Sphingomonadales</taxon>
        <taxon>Sphingomonadaceae</taxon>
        <taxon>environmental samples</taxon>
    </lineage>
</organism>
<dbReference type="SUPFAM" id="SSF51206">
    <property type="entry name" value="cAMP-binding domain-like"/>
    <property type="match status" value="1"/>
</dbReference>
<dbReference type="EMBL" id="CADCVX010000271">
    <property type="protein sequence ID" value="CAA9506600.1"/>
    <property type="molecule type" value="Genomic_DNA"/>
</dbReference>
<dbReference type="PROSITE" id="PS50042">
    <property type="entry name" value="CNMP_BINDING_3"/>
    <property type="match status" value="1"/>
</dbReference>
<keyword evidence="1" id="KW-0805">Transcription regulation</keyword>
<keyword evidence="2" id="KW-0238">DNA-binding</keyword>
<reference evidence="6" key="1">
    <citation type="submission" date="2020-02" db="EMBL/GenBank/DDBJ databases">
        <authorList>
            <person name="Meier V. D."/>
        </authorList>
    </citation>
    <scope>NUCLEOTIDE SEQUENCE</scope>
    <source>
        <strain evidence="6">AVDCRST_MAG91</strain>
    </source>
</reference>
<keyword evidence="3" id="KW-0804">Transcription</keyword>
<dbReference type="Pfam" id="PF00027">
    <property type="entry name" value="cNMP_binding"/>
    <property type="match status" value="1"/>
</dbReference>
<feature type="domain" description="HTH crp-type" evidence="5">
    <location>
        <begin position="145"/>
        <end position="219"/>
    </location>
</feature>
<accession>A0A6J4SVT0</accession>
<dbReference type="InterPro" id="IPR018490">
    <property type="entry name" value="cNMP-bd_dom_sf"/>
</dbReference>
<dbReference type="GO" id="GO:0006355">
    <property type="term" value="P:regulation of DNA-templated transcription"/>
    <property type="evidence" value="ECO:0007669"/>
    <property type="project" value="InterPro"/>
</dbReference>
<dbReference type="Pfam" id="PF13545">
    <property type="entry name" value="HTH_Crp_2"/>
    <property type="match status" value="1"/>
</dbReference>